<dbReference type="EMBL" id="CP045910">
    <property type="protein sequence ID" value="QQP31698.1"/>
    <property type="molecule type" value="Genomic_DNA"/>
</dbReference>
<keyword evidence="3" id="KW-1185">Reference proteome</keyword>
<feature type="region of interest" description="Disordered" evidence="1">
    <location>
        <begin position="1"/>
        <end position="51"/>
    </location>
</feature>
<dbReference type="AlphaFoldDB" id="A0A7T8GLM4"/>
<evidence type="ECO:0000313" key="2">
    <source>
        <dbReference type="EMBL" id="QQP31698.1"/>
    </source>
</evidence>
<organism evidence="2 3">
    <name type="scientific">Caligus rogercresseyi</name>
    <name type="common">Sea louse</name>
    <dbReference type="NCBI Taxonomy" id="217165"/>
    <lineage>
        <taxon>Eukaryota</taxon>
        <taxon>Metazoa</taxon>
        <taxon>Ecdysozoa</taxon>
        <taxon>Arthropoda</taxon>
        <taxon>Crustacea</taxon>
        <taxon>Multicrustacea</taxon>
        <taxon>Hexanauplia</taxon>
        <taxon>Copepoda</taxon>
        <taxon>Siphonostomatoida</taxon>
        <taxon>Caligidae</taxon>
        <taxon>Caligus</taxon>
    </lineage>
</organism>
<name>A0A7T8GLM4_CALRO</name>
<reference evidence="3" key="1">
    <citation type="submission" date="2021-01" db="EMBL/GenBank/DDBJ databases">
        <title>Caligus Genome Assembly.</title>
        <authorList>
            <person name="Gallardo-Escarate C."/>
        </authorList>
    </citation>
    <scope>NUCLEOTIDE SEQUENCE [LARGE SCALE GENOMIC DNA]</scope>
</reference>
<feature type="non-terminal residue" evidence="2">
    <location>
        <position position="354"/>
    </location>
</feature>
<proteinExistence type="predicted"/>
<accession>A0A7T8GLM4</accession>
<sequence>RSAHEVQDLRFTPRLQSHGFDASSSSHHHQRQHPSTNSWTPHAASQHGSSHEIAVNRDFKLEDLKPESSALEKELCWDNCVRSYLVALRPSKGHSLIPAYRLRNGEAGLGAYRAAGGPMGSLMWRTMHSMSSASGTSLNIVSLLQGIMETLDLMSWTWPTLLCTRRSLHHCQIRRSKNHTEWLLRHASMVWHASLRKKLLPIGSSWLIVYAVGRNTMTYRDAVMDYKRIAALRDRVERTSGASEYIVPADAQGLKLRMKKDVDILLEDFYWTMISRDLPKLGDQVIRSLMSIYRRTRGGLPLYFQRALERPYVIIWHKWRIQITAYGTWSKGALDFAKRAAVGSKSGAPLQIPL</sequence>
<protein>
    <submittedName>
        <fullName evidence="2">Uncharacterized protein</fullName>
    </submittedName>
</protein>
<gene>
    <name evidence="2" type="ORF">FKW44_025382</name>
</gene>
<feature type="non-terminal residue" evidence="2">
    <location>
        <position position="1"/>
    </location>
</feature>
<evidence type="ECO:0000313" key="3">
    <source>
        <dbReference type="Proteomes" id="UP000595437"/>
    </source>
</evidence>
<evidence type="ECO:0000256" key="1">
    <source>
        <dbReference type="SAM" id="MobiDB-lite"/>
    </source>
</evidence>
<dbReference type="Proteomes" id="UP000595437">
    <property type="component" value="Chromosome 21"/>
</dbReference>